<organism evidence="1 2">
    <name type="scientific">Penicillium fimorum</name>
    <dbReference type="NCBI Taxonomy" id="1882269"/>
    <lineage>
        <taxon>Eukaryota</taxon>
        <taxon>Fungi</taxon>
        <taxon>Dikarya</taxon>
        <taxon>Ascomycota</taxon>
        <taxon>Pezizomycotina</taxon>
        <taxon>Eurotiomycetes</taxon>
        <taxon>Eurotiomycetidae</taxon>
        <taxon>Eurotiales</taxon>
        <taxon>Aspergillaceae</taxon>
        <taxon>Penicillium</taxon>
    </lineage>
</organism>
<dbReference type="Proteomes" id="UP001149954">
    <property type="component" value="Unassembled WGS sequence"/>
</dbReference>
<proteinExistence type="predicted"/>
<sequence length="121" mass="13271">MGYRLSGYQFVAQASFPFPERIPTTTFQFFRTMTASKWSNIKILIKSKRRGVKTKSIIGSSAAHTEVGSMIYREFLPEALAGGTFVAAPKPRIVGKGPEQIQSAMDCHTRGVSSQKVAVSL</sequence>
<reference evidence="1" key="2">
    <citation type="journal article" date="2023" name="IMA Fungus">
        <title>Comparative genomic study of the Penicillium genus elucidates a diverse pangenome and 15 lateral gene transfer events.</title>
        <authorList>
            <person name="Petersen C."/>
            <person name="Sorensen T."/>
            <person name="Nielsen M.R."/>
            <person name="Sondergaard T.E."/>
            <person name="Sorensen J.L."/>
            <person name="Fitzpatrick D.A."/>
            <person name="Frisvad J.C."/>
            <person name="Nielsen K.L."/>
        </authorList>
    </citation>
    <scope>NUCLEOTIDE SEQUENCE</scope>
    <source>
        <strain evidence="1">IBT 29495</strain>
    </source>
</reference>
<dbReference type="OrthoDB" id="48317at2759"/>
<evidence type="ECO:0000313" key="1">
    <source>
        <dbReference type="EMBL" id="KAJ5519982.1"/>
    </source>
</evidence>
<name>A0A9W9Y5W9_9EURO</name>
<dbReference type="EMBL" id="JAPWDS010000001">
    <property type="protein sequence ID" value="KAJ5519982.1"/>
    <property type="molecule type" value="Genomic_DNA"/>
</dbReference>
<protein>
    <submittedName>
        <fullName evidence="1">Polyketide synthase enoylreductase</fullName>
    </submittedName>
</protein>
<reference evidence="1" key="1">
    <citation type="submission" date="2022-12" db="EMBL/GenBank/DDBJ databases">
        <authorList>
            <person name="Petersen C."/>
        </authorList>
    </citation>
    <scope>NUCLEOTIDE SEQUENCE</scope>
    <source>
        <strain evidence="1">IBT 29495</strain>
    </source>
</reference>
<gene>
    <name evidence="1" type="ORF">N7463_000435</name>
</gene>
<accession>A0A9W9Y5W9</accession>
<evidence type="ECO:0000313" key="2">
    <source>
        <dbReference type="Proteomes" id="UP001149954"/>
    </source>
</evidence>
<dbReference type="AlphaFoldDB" id="A0A9W9Y5W9"/>
<comment type="caution">
    <text evidence="1">The sequence shown here is derived from an EMBL/GenBank/DDBJ whole genome shotgun (WGS) entry which is preliminary data.</text>
</comment>
<keyword evidence="2" id="KW-1185">Reference proteome</keyword>